<proteinExistence type="predicted"/>
<dbReference type="KEGG" id="mpec:B9O19_01706"/>
<feature type="transmembrane region" description="Helical" evidence="1">
    <location>
        <begin position="84"/>
        <end position="102"/>
    </location>
</feature>
<evidence type="ECO:0000313" key="2">
    <source>
        <dbReference type="EMBL" id="AUO19860.1"/>
    </source>
</evidence>
<dbReference type="AlphaFoldDB" id="A0A2K9P3R6"/>
<evidence type="ECO:0000256" key="1">
    <source>
        <dbReference type="SAM" id="Phobius"/>
    </source>
</evidence>
<keyword evidence="3" id="KW-1185">Reference proteome</keyword>
<dbReference type="Proteomes" id="UP000235589">
    <property type="component" value="Chromosome"/>
</dbReference>
<evidence type="ECO:0000313" key="3">
    <source>
        <dbReference type="Proteomes" id="UP000235589"/>
    </source>
</evidence>
<dbReference type="Pfam" id="PF05437">
    <property type="entry name" value="AzlD"/>
    <property type="match status" value="1"/>
</dbReference>
<organism evidence="2 3">
    <name type="scientific">Monoglobus pectinilyticus</name>
    <dbReference type="NCBI Taxonomy" id="1981510"/>
    <lineage>
        <taxon>Bacteria</taxon>
        <taxon>Bacillati</taxon>
        <taxon>Bacillota</taxon>
        <taxon>Clostridia</taxon>
        <taxon>Monoglobales</taxon>
        <taxon>Monoglobaceae</taxon>
        <taxon>Monoglobus</taxon>
    </lineage>
</organism>
<keyword evidence="1" id="KW-1133">Transmembrane helix</keyword>
<feature type="transmembrane region" description="Helical" evidence="1">
    <location>
        <begin position="6"/>
        <end position="24"/>
    </location>
</feature>
<keyword evidence="1" id="KW-0472">Membrane</keyword>
<dbReference type="EMBL" id="CP020991">
    <property type="protein sequence ID" value="AUO19860.1"/>
    <property type="molecule type" value="Genomic_DNA"/>
</dbReference>
<sequence>MDNLKILIYIAVMAVPTYLIRMIPLTIIRKKIKNRFLLSFLFYMPYAVLGAMIFPAILYSTSSIYSAVIGFAAAIALSYMQKSLITVALLSSLAVFITEAVIM</sequence>
<reference evidence="2 3" key="1">
    <citation type="submission" date="2017-04" db="EMBL/GenBank/DDBJ databases">
        <title>Monoglobus pectinilyticus 14 draft genome.</title>
        <authorList>
            <person name="Kim C."/>
            <person name="Rosendale D.I."/>
            <person name="Kelly W.J."/>
            <person name="Tannock G.W."/>
            <person name="Patchett M.L."/>
            <person name="Jordens J.Z."/>
        </authorList>
    </citation>
    <scope>NUCLEOTIDE SEQUENCE [LARGE SCALE GENOMIC DNA]</scope>
    <source>
        <strain evidence="2 3">14</strain>
    </source>
</reference>
<gene>
    <name evidence="2" type="ORF">B9O19_01706</name>
</gene>
<dbReference type="GeneID" id="98063093"/>
<accession>A0A2K9P3R6</accession>
<dbReference type="InterPro" id="IPR008407">
    <property type="entry name" value="Brnchd-chn_aa_trnsp_AzlD"/>
</dbReference>
<name>A0A2K9P3R6_9FIRM</name>
<feature type="transmembrane region" description="Helical" evidence="1">
    <location>
        <begin position="63"/>
        <end position="79"/>
    </location>
</feature>
<keyword evidence="1" id="KW-0812">Transmembrane</keyword>
<feature type="transmembrane region" description="Helical" evidence="1">
    <location>
        <begin position="36"/>
        <end position="57"/>
    </location>
</feature>
<protein>
    <submittedName>
        <fullName evidence="2">Branched-chain amino acid ABC transporter permease</fullName>
    </submittedName>
</protein>
<dbReference type="OrthoDB" id="9811308at2"/>
<dbReference type="RefSeq" id="WP_102366026.1">
    <property type="nucleotide sequence ID" value="NZ_CP020991.1"/>
</dbReference>